<evidence type="ECO:0000313" key="2">
    <source>
        <dbReference type="EMBL" id="MBS0029667.1"/>
    </source>
</evidence>
<feature type="domain" description="Putative carbohydrate metabolism" evidence="1">
    <location>
        <begin position="124"/>
        <end position="356"/>
    </location>
</feature>
<evidence type="ECO:0000313" key="3">
    <source>
        <dbReference type="Proteomes" id="UP000676386"/>
    </source>
</evidence>
<reference evidence="2 3" key="1">
    <citation type="submission" date="2021-04" db="EMBL/GenBank/DDBJ databases">
        <title>Chitinophaga sp. nov., isolated from the rhizosphere soil.</title>
        <authorList>
            <person name="He S."/>
        </authorList>
    </citation>
    <scope>NUCLEOTIDE SEQUENCE [LARGE SCALE GENOMIC DNA]</scope>
    <source>
        <strain evidence="2 3">2R12</strain>
    </source>
</reference>
<accession>A0ABS5J5C5</accession>
<dbReference type="RefSeq" id="WP_211974754.1">
    <property type="nucleotide sequence ID" value="NZ_CBFHAM010000026.1"/>
</dbReference>
<dbReference type="Gene3D" id="2.60.40.2340">
    <property type="match status" value="1"/>
</dbReference>
<dbReference type="Pfam" id="PF13201">
    <property type="entry name" value="PCMD"/>
    <property type="match status" value="1"/>
</dbReference>
<dbReference type="EMBL" id="JAGTXB010000010">
    <property type="protein sequence ID" value="MBS0029667.1"/>
    <property type="molecule type" value="Genomic_DNA"/>
</dbReference>
<name>A0ABS5J5C5_9BACT</name>
<evidence type="ECO:0000259" key="1">
    <source>
        <dbReference type="Pfam" id="PF13201"/>
    </source>
</evidence>
<sequence length="358" mass="38643">MNVRKLCCIAAAIGLLQSCIKDAPLNPEADIEAFTVPQHQLTGDVFIDQTKSQIRLYITEEAFEKGIAPVIKVSAGGTVSPASGDTLKFDKEGIKQYIVTSANGKNSKKYTVEVINLLLGKLDFERWDTVSADGANWKYVNPLGEDGRQIWASGNIGIAITGVTEINDFPLHISTNAYAGKYAAEMETRPGNELSAWMGIHLFAGSMFLGNFVTDFLLENPLKCTQFGQPYKGVPSAFSGYYKYQPGPVFIDKDAKPVAGVTDRCSVYAVVYSGTSRLDATNILTSDRVLATAILADGSAKADWTHFEVPFKMVNGKTVAPGTPVMLAIIASSSAEGDHYRGAVGSKLLLDNLEIVHE</sequence>
<keyword evidence="3" id="KW-1185">Reference proteome</keyword>
<comment type="caution">
    <text evidence="2">The sequence shown here is derived from an EMBL/GenBank/DDBJ whole genome shotgun (WGS) entry which is preliminary data.</text>
</comment>
<dbReference type="Proteomes" id="UP000676386">
    <property type="component" value="Unassembled WGS sequence"/>
</dbReference>
<proteinExistence type="predicted"/>
<dbReference type="Gene3D" id="2.60.120.890">
    <property type="entry name" value="BT2081, beta-jelly-roll domain"/>
    <property type="match status" value="1"/>
</dbReference>
<dbReference type="PROSITE" id="PS51257">
    <property type="entry name" value="PROKAR_LIPOPROTEIN"/>
    <property type="match status" value="1"/>
</dbReference>
<dbReference type="InterPro" id="IPR025112">
    <property type="entry name" value="PCMD"/>
</dbReference>
<gene>
    <name evidence="2" type="ORF">KE626_20240</name>
</gene>
<dbReference type="InterPro" id="IPR038653">
    <property type="entry name" value="Put_CMD_sf"/>
</dbReference>
<organism evidence="2 3">
    <name type="scientific">Chitinophaga hostae</name>
    <dbReference type="NCBI Taxonomy" id="2831022"/>
    <lineage>
        <taxon>Bacteria</taxon>
        <taxon>Pseudomonadati</taxon>
        <taxon>Bacteroidota</taxon>
        <taxon>Chitinophagia</taxon>
        <taxon>Chitinophagales</taxon>
        <taxon>Chitinophagaceae</taxon>
        <taxon>Chitinophaga</taxon>
    </lineage>
</organism>
<protein>
    <submittedName>
        <fullName evidence="2">PCMD domain-containing protein</fullName>
    </submittedName>
</protein>